<keyword evidence="3" id="KW-1185">Reference proteome</keyword>
<reference evidence="2" key="2">
    <citation type="journal article" date="2019" name="Genome Biol. Evol.">
        <title>Day and night: Metabolic profiles and evolutionary relationships of six axenic non-marine cyanobacteria.</title>
        <authorList>
            <person name="Will S.E."/>
            <person name="Henke P."/>
            <person name="Boedeker C."/>
            <person name="Huang S."/>
            <person name="Brinkmann H."/>
            <person name="Rohde M."/>
            <person name="Jarek M."/>
            <person name="Friedl T."/>
            <person name="Seufert S."/>
            <person name="Schumacher M."/>
            <person name="Overmann J."/>
            <person name="Neumann-Schaal M."/>
            <person name="Petersen J."/>
        </authorList>
    </citation>
    <scope>NUCLEOTIDE SEQUENCE [LARGE SCALE GENOMIC DNA]</scope>
    <source>
        <strain evidence="2">PCC 7102</strain>
    </source>
</reference>
<accession>A0A433VBY8</accession>
<sequence length="66" mass="7161">MNDNSVFVIFIAFGCIWLLMGVGGVIALMKMDGQEIRFSKTALVVAIPIIVPIIVTLTYAAIRGTF</sequence>
<evidence type="ECO:0000313" key="2">
    <source>
        <dbReference type="EMBL" id="RUT03620.1"/>
    </source>
</evidence>
<gene>
    <name evidence="2" type="ORF">DSM106972_052590</name>
</gene>
<keyword evidence="1" id="KW-0812">Transmembrane</keyword>
<keyword evidence="1" id="KW-0472">Membrane</keyword>
<dbReference type="EMBL" id="RSCL01000013">
    <property type="protein sequence ID" value="RUT03620.1"/>
    <property type="molecule type" value="Genomic_DNA"/>
</dbReference>
<dbReference type="Proteomes" id="UP000271624">
    <property type="component" value="Unassembled WGS sequence"/>
</dbReference>
<evidence type="ECO:0000256" key="1">
    <source>
        <dbReference type="SAM" id="Phobius"/>
    </source>
</evidence>
<feature type="transmembrane region" description="Helical" evidence="1">
    <location>
        <begin position="6"/>
        <end position="29"/>
    </location>
</feature>
<reference evidence="2" key="1">
    <citation type="submission" date="2018-12" db="EMBL/GenBank/DDBJ databases">
        <authorList>
            <person name="Will S."/>
            <person name="Neumann-Schaal M."/>
            <person name="Henke P."/>
        </authorList>
    </citation>
    <scope>NUCLEOTIDE SEQUENCE</scope>
    <source>
        <strain evidence="2">PCC 7102</strain>
    </source>
</reference>
<feature type="transmembrane region" description="Helical" evidence="1">
    <location>
        <begin position="41"/>
        <end position="62"/>
    </location>
</feature>
<evidence type="ECO:0000313" key="3">
    <source>
        <dbReference type="Proteomes" id="UP000271624"/>
    </source>
</evidence>
<dbReference type="AlphaFoldDB" id="A0A433VBY8"/>
<keyword evidence="1" id="KW-1133">Transmembrane helix</keyword>
<name>A0A433VBY8_9CYAN</name>
<protein>
    <submittedName>
        <fullName evidence="2">Uncharacterized protein</fullName>
    </submittedName>
</protein>
<organism evidence="2 3">
    <name type="scientific">Dulcicalothrix desertica PCC 7102</name>
    <dbReference type="NCBI Taxonomy" id="232991"/>
    <lineage>
        <taxon>Bacteria</taxon>
        <taxon>Bacillati</taxon>
        <taxon>Cyanobacteriota</taxon>
        <taxon>Cyanophyceae</taxon>
        <taxon>Nostocales</taxon>
        <taxon>Calotrichaceae</taxon>
        <taxon>Dulcicalothrix</taxon>
    </lineage>
</organism>
<dbReference type="RefSeq" id="WP_127083554.1">
    <property type="nucleotide sequence ID" value="NZ_RSCL01000013.1"/>
</dbReference>
<dbReference type="OrthoDB" id="490862at2"/>
<proteinExistence type="predicted"/>
<comment type="caution">
    <text evidence="2">The sequence shown here is derived from an EMBL/GenBank/DDBJ whole genome shotgun (WGS) entry which is preliminary data.</text>
</comment>